<organism evidence="2 3">
    <name type="scientific">Massilia aurea</name>
    <dbReference type="NCBI Taxonomy" id="373040"/>
    <lineage>
        <taxon>Bacteria</taxon>
        <taxon>Pseudomonadati</taxon>
        <taxon>Pseudomonadota</taxon>
        <taxon>Betaproteobacteria</taxon>
        <taxon>Burkholderiales</taxon>
        <taxon>Oxalobacteraceae</taxon>
        <taxon>Telluria group</taxon>
        <taxon>Massilia</taxon>
    </lineage>
</organism>
<evidence type="ECO:0000313" key="2">
    <source>
        <dbReference type="EMBL" id="MBB6136554.1"/>
    </source>
</evidence>
<dbReference type="RefSeq" id="WP_183558510.1">
    <property type="nucleotide sequence ID" value="NZ_JACHBX010000006.1"/>
</dbReference>
<name>A0A7W9X4W6_9BURK</name>
<evidence type="ECO:0000256" key="1">
    <source>
        <dbReference type="SAM" id="Phobius"/>
    </source>
</evidence>
<keyword evidence="1" id="KW-0812">Transmembrane</keyword>
<feature type="transmembrane region" description="Helical" evidence="1">
    <location>
        <begin position="83"/>
        <end position="107"/>
    </location>
</feature>
<dbReference type="EMBL" id="JACHBX010000006">
    <property type="protein sequence ID" value="MBB6136554.1"/>
    <property type="molecule type" value="Genomic_DNA"/>
</dbReference>
<comment type="caution">
    <text evidence="2">The sequence shown here is derived from an EMBL/GenBank/DDBJ whole genome shotgun (WGS) entry which is preliminary data.</text>
</comment>
<feature type="transmembrane region" description="Helical" evidence="1">
    <location>
        <begin position="113"/>
        <end position="132"/>
    </location>
</feature>
<feature type="transmembrane region" description="Helical" evidence="1">
    <location>
        <begin position="182"/>
        <end position="201"/>
    </location>
</feature>
<evidence type="ECO:0000313" key="3">
    <source>
        <dbReference type="Proteomes" id="UP000540787"/>
    </source>
</evidence>
<dbReference type="Proteomes" id="UP000540787">
    <property type="component" value="Unassembled WGS sequence"/>
</dbReference>
<feature type="transmembrane region" description="Helical" evidence="1">
    <location>
        <begin position="213"/>
        <end position="240"/>
    </location>
</feature>
<keyword evidence="1" id="KW-0472">Membrane</keyword>
<feature type="transmembrane region" description="Helical" evidence="1">
    <location>
        <begin position="21"/>
        <end position="41"/>
    </location>
</feature>
<gene>
    <name evidence="2" type="ORF">HD842_004732</name>
</gene>
<keyword evidence="3" id="KW-1185">Reference proteome</keyword>
<protein>
    <submittedName>
        <fullName evidence="2">Type IV secretory pathway TrbL component</fullName>
    </submittedName>
</protein>
<accession>A0A7W9X4W6</accession>
<keyword evidence="1" id="KW-1133">Transmembrane helix</keyword>
<sequence>MDRILIDIDKVNPKFARPNTFCANTAFLPFALSTCSMFLAVGAAPHVEVFRNPLFLVCFVICILSVFLFIIPRIFKWDWKAEYFGVSVIYLGSVALLGAIPWGSILLYSKLPIVLRVVGFLLYLFILIGWAWRFVVVYRSISGNAINRQRIYVESNALIYYRQKTDVRILEKEIRFRQFPNALFVIIFMFGAVLMIPYATYLKSTVGLPFTHLFLAIAAIPTDMMAIGLVTRGFIVYYVYPWMIFKASGKRVFVDLVSR</sequence>
<dbReference type="AlphaFoldDB" id="A0A7W9X4W6"/>
<reference evidence="2 3" key="1">
    <citation type="submission" date="2020-08" db="EMBL/GenBank/DDBJ databases">
        <title>The Agave Microbiome: Exploring the role of microbial communities in plant adaptations to desert environments.</title>
        <authorList>
            <person name="Partida-Martinez L.P."/>
        </authorList>
    </citation>
    <scope>NUCLEOTIDE SEQUENCE [LARGE SCALE GENOMIC DNA]</scope>
    <source>
        <strain evidence="2 3">AT3.2</strain>
    </source>
</reference>
<feature type="transmembrane region" description="Helical" evidence="1">
    <location>
        <begin position="53"/>
        <end position="71"/>
    </location>
</feature>
<proteinExistence type="predicted"/>